<dbReference type="AlphaFoldDB" id="A0A2S6NAK0"/>
<dbReference type="Proteomes" id="UP000239724">
    <property type="component" value="Unassembled WGS sequence"/>
</dbReference>
<sequence>MPTPEEAAFTNDPSVFMEASIIRVMCAKAVAGQYNFRLEQQNVPSARKNRKGARINYYTLTQNDVGEVPMWFLPYAANDVREFTLPVIGADLMVTVQLNGCTFGYAQSGANAGCYVTHHNAARQGNSPDAIEGQHIHNPFADPFEYFHQDRYRKRRWGKLDTNYFATIVGKRDAHNHWRFYAQKKKQVYNHLAGDAQDLWTLKGVVAVNP</sequence>
<keyword evidence="2" id="KW-1185">Reference proteome</keyword>
<reference evidence="1 2" key="1">
    <citation type="journal article" date="2018" name="Arch. Microbiol.">
        <title>New insights into the metabolic potential of the phototrophic purple bacterium Rhodopila globiformis DSM 161(T) from its draft genome sequence and evidence for a vanadium-dependent nitrogenase.</title>
        <authorList>
            <person name="Imhoff J.F."/>
            <person name="Rahn T."/>
            <person name="Kunzel S."/>
            <person name="Neulinger S.C."/>
        </authorList>
    </citation>
    <scope>NUCLEOTIDE SEQUENCE [LARGE SCALE GENOMIC DNA]</scope>
    <source>
        <strain evidence="1 2">DSM 161</strain>
    </source>
</reference>
<dbReference type="RefSeq" id="WP_104520040.1">
    <property type="nucleotide sequence ID" value="NZ_NHRY01000187.1"/>
</dbReference>
<dbReference type="EMBL" id="NHRY01000187">
    <property type="protein sequence ID" value="PPQ31627.1"/>
    <property type="molecule type" value="Genomic_DNA"/>
</dbReference>
<protein>
    <submittedName>
        <fullName evidence="1">Uncharacterized protein</fullName>
    </submittedName>
</protein>
<evidence type="ECO:0000313" key="1">
    <source>
        <dbReference type="EMBL" id="PPQ31627.1"/>
    </source>
</evidence>
<name>A0A2S6NAK0_RHOGL</name>
<accession>A0A2S6NAK0</accession>
<organism evidence="1 2">
    <name type="scientific">Rhodopila globiformis</name>
    <name type="common">Rhodopseudomonas globiformis</name>
    <dbReference type="NCBI Taxonomy" id="1071"/>
    <lineage>
        <taxon>Bacteria</taxon>
        <taxon>Pseudomonadati</taxon>
        <taxon>Pseudomonadota</taxon>
        <taxon>Alphaproteobacteria</taxon>
        <taxon>Acetobacterales</taxon>
        <taxon>Acetobacteraceae</taxon>
        <taxon>Rhodopila</taxon>
    </lineage>
</organism>
<gene>
    <name evidence="1" type="ORF">CCS01_17120</name>
</gene>
<proteinExistence type="predicted"/>
<evidence type="ECO:0000313" key="2">
    <source>
        <dbReference type="Proteomes" id="UP000239724"/>
    </source>
</evidence>
<comment type="caution">
    <text evidence="1">The sequence shown here is derived from an EMBL/GenBank/DDBJ whole genome shotgun (WGS) entry which is preliminary data.</text>
</comment>